<dbReference type="Proteomes" id="UP000319257">
    <property type="component" value="Unassembled WGS sequence"/>
</dbReference>
<feature type="compositionally biased region" description="Basic and acidic residues" evidence="1">
    <location>
        <begin position="149"/>
        <end position="175"/>
    </location>
</feature>
<dbReference type="AlphaFoldDB" id="A0A507AQ84"/>
<dbReference type="GeneID" id="41977290"/>
<dbReference type="EMBL" id="SKBQ01000075">
    <property type="protein sequence ID" value="TPX08654.1"/>
    <property type="molecule type" value="Genomic_DNA"/>
</dbReference>
<feature type="compositionally biased region" description="Basic residues" evidence="1">
    <location>
        <begin position="176"/>
        <end position="187"/>
    </location>
</feature>
<evidence type="ECO:0000313" key="2">
    <source>
        <dbReference type="EMBL" id="TPX08654.1"/>
    </source>
</evidence>
<accession>A0A507AQ84</accession>
<proteinExistence type="predicted"/>
<dbReference type="RefSeq" id="XP_030990365.1">
    <property type="nucleotide sequence ID" value="XM_031144850.1"/>
</dbReference>
<evidence type="ECO:0000313" key="3">
    <source>
        <dbReference type="Proteomes" id="UP000319257"/>
    </source>
</evidence>
<organism evidence="2 3">
    <name type="scientific">Thyridium curvatum</name>
    <dbReference type="NCBI Taxonomy" id="1093900"/>
    <lineage>
        <taxon>Eukaryota</taxon>
        <taxon>Fungi</taxon>
        <taxon>Dikarya</taxon>
        <taxon>Ascomycota</taxon>
        <taxon>Pezizomycotina</taxon>
        <taxon>Sordariomycetes</taxon>
        <taxon>Sordariomycetidae</taxon>
        <taxon>Thyridiales</taxon>
        <taxon>Thyridiaceae</taxon>
        <taxon>Thyridium</taxon>
    </lineage>
</organism>
<dbReference type="InParanoid" id="A0A507AQ84"/>
<sequence length="577" mass="64722">MRTLKDGGADRTGLQVSTTRVELGRVIQFQLQKIYFLLPPLETFVQIQALPLPGITLTSLLLYLLLTPLETFIQIQASPPLGTTTARHHHHITPACSYEVSLLPPDTIPDMPRQSEDDSGDEYMPSSDPSDSPSQPSEDRNESSSPAHVESKDDALYEISEGRESQLTPEKDLSGQRRRSKGIRARPQKPYPDLPTSKHLPENVPTEVLEPLEASDVFADYDREMLQRTISVLQGLRFVSRDVTIPDPTFPPELADLLTVVTWKARTTVFLVLTTRLSVRFLTNYFNTETGKVDAFKAAIGTSLAQPDHSAFSKVVLPSFDDVHLCRQTAKGGLKRAFTLFLELIFQSCVTRCTIFVDGFSTSAEKIAWHQEYREFLGLPLVVHWYHPLCIAIGHKLHGHSMQTGWSVDATTLAGRDNSRNNVLIEARISNWLKSNFPSKSYGWLKELPMEWLNVPENDVDLANALTEFGLEAETEEVELDAEGFDASSKRSRLFTSRPALSCRNVPDPGAVNELKALMHAVEDTVTRLGVGFFEVPNINSVLNRMRSAVYRGAEDEFRVAEEQLWEVIYGEEQPKD</sequence>
<feature type="compositionally biased region" description="Low complexity" evidence="1">
    <location>
        <begin position="125"/>
        <end position="136"/>
    </location>
</feature>
<protein>
    <submittedName>
        <fullName evidence="2">Uncharacterized protein</fullName>
    </submittedName>
</protein>
<name>A0A507AQ84_9PEZI</name>
<reference evidence="2 3" key="1">
    <citation type="submission" date="2019-06" db="EMBL/GenBank/DDBJ databases">
        <title>Draft genome sequence of the filamentous fungus Phialemoniopsis curvata isolated from diesel fuel.</title>
        <authorList>
            <person name="Varaljay V.A."/>
            <person name="Lyon W.J."/>
            <person name="Crouch A.L."/>
            <person name="Drake C.E."/>
            <person name="Hollomon J.M."/>
            <person name="Nadeau L.J."/>
            <person name="Nunn H.S."/>
            <person name="Stevenson B.S."/>
            <person name="Bojanowski C.L."/>
            <person name="Crookes-Goodson W.J."/>
        </authorList>
    </citation>
    <scope>NUCLEOTIDE SEQUENCE [LARGE SCALE GENOMIC DNA]</scope>
    <source>
        <strain evidence="2 3">D216</strain>
    </source>
</reference>
<dbReference type="OrthoDB" id="5106733at2759"/>
<comment type="caution">
    <text evidence="2">The sequence shown here is derived from an EMBL/GenBank/DDBJ whole genome shotgun (WGS) entry which is preliminary data.</text>
</comment>
<feature type="region of interest" description="Disordered" evidence="1">
    <location>
        <begin position="101"/>
        <end position="201"/>
    </location>
</feature>
<gene>
    <name evidence="2" type="ORF">E0L32_009843</name>
</gene>
<keyword evidence="3" id="KW-1185">Reference proteome</keyword>
<evidence type="ECO:0000256" key="1">
    <source>
        <dbReference type="SAM" id="MobiDB-lite"/>
    </source>
</evidence>